<reference evidence="7" key="1">
    <citation type="submission" date="2025-08" db="UniProtKB">
        <authorList>
            <consortium name="RefSeq"/>
        </authorList>
    </citation>
    <scope>IDENTIFICATION</scope>
</reference>
<dbReference type="PANTHER" id="PTHR24096:SF149">
    <property type="entry name" value="AMP-BINDING DOMAIN-CONTAINING PROTEIN-RELATED"/>
    <property type="match status" value="1"/>
</dbReference>
<feature type="domain" description="AMP-dependent synthetase/ligase" evidence="5">
    <location>
        <begin position="67"/>
        <end position="294"/>
    </location>
</feature>
<dbReference type="SUPFAM" id="SSF56801">
    <property type="entry name" value="Acetyl-CoA synthetase-like"/>
    <property type="match status" value="1"/>
</dbReference>
<dbReference type="Proteomes" id="UP000695022">
    <property type="component" value="Unplaced"/>
</dbReference>
<name>A0ABM1DVT6_PRICU</name>
<gene>
    <name evidence="7" type="primary">LOC106806580</name>
</gene>
<proteinExistence type="inferred from homology"/>
<keyword evidence="4" id="KW-0576">Peroxisome</keyword>
<dbReference type="PROSITE" id="PS00455">
    <property type="entry name" value="AMP_BINDING"/>
    <property type="match status" value="1"/>
</dbReference>
<evidence type="ECO:0000256" key="1">
    <source>
        <dbReference type="ARBA" id="ARBA00004275"/>
    </source>
</evidence>
<dbReference type="Gene3D" id="3.40.50.12780">
    <property type="entry name" value="N-terminal domain of ligase-like"/>
    <property type="match status" value="1"/>
</dbReference>
<organism evidence="6 7">
    <name type="scientific">Priapulus caudatus</name>
    <name type="common">Priapulid worm</name>
    <dbReference type="NCBI Taxonomy" id="37621"/>
    <lineage>
        <taxon>Eukaryota</taxon>
        <taxon>Metazoa</taxon>
        <taxon>Ecdysozoa</taxon>
        <taxon>Scalidophora</taxon>
        <taxon>Priapulida</taxon>
        <taxon>Priapulimorpha</taxon>
        <taxon>Priapulimorphida</taxon>
        <taxon>Priapulidae</taxon>
        <taxon>Priapulus</taxon>
    </lineage>
</organism>
<keyword evidence="3" id="KW-0436">Ligase</keyword>
<protein>
    <submittedName>
        <fullName evidence="7">4-coumarate--CoA ligase 4-like</fullName>
    </submittedName>
</protein>
<keyword evidence="6" id="KW-1185">Reference proteome</keyword>
<evidence type="ECO:0000256" key="4">
    <source>
        <dbReference type="ARBA" id="ARBA00023140"/>
    </source>
</evidence>
<evidence type="ECO:0000313" key="7">
    <source>
        <dbReference type="RefSeq" id="XP_014664057.1"/>
    </source>
</evidence>
<evidence type="ECO:0000256" key="3">
    <source>
        <dbReference type="ARBA" id="ARBA00022598"/>
    </source>
</evidence>
<dbReference type="PANTHER" id="PTHR24096">
    <property type="entry name" value="LONG-CHAIN-FATTY-ACID--COA LIGASE"/>
    <property type="match status" value="1"/>
</dbReference>
<comment type="subcellular location">
    <subcellularLocation>
        <location evidence="1">Peroxisome</location>
    </subcellularLocation>
</comment>
<evidence type="ECO:0000313" key="6">
    <source>
        <dbReference type="Proteomes" id="UP000695022"/>
    </source>
</evidence>
<dbReference type="Pfam" id="PF00501">
    <property type="entry name" value="AMP-binding"/>
    <property type="match status" value="1"/>
</dbReference>
<evidence type="ECO:0000259" key="5">
    <source>
        <dbReference type="Pfam" id="PF00501"/>
    </source>
</evidence>
<dbReference type="InterPro" id="IPR020845">
    <property type="entry name" value="AMP-binding_CS"/>
</dbReference>
<dbReference type="RefSeq" id="XP_014664057.1">
    <property type="nucleotide sequence ID" value="XM_014808571.1"/>
</dbReference>
<comment type="similarity">
    <text evidence="2">Belongs to the ATP-dependent AMP-binding enzyme family.</text>
</comment>
<accession>A0ABM1DVT6</accession>
<dbReference type="InterPro" id="IPR000873">
    <property type="entry name" value="AMP-dep_synth/lig_dom"/>
</dbReference>
<evidence type="ECO:0000256" key="2">
    <source>
        <dbReference type="ARBA" id="ARBA00006432"/>
    </source>
</evidence>
<dbReference type="InterPro" id="IPR042099">
    <property type="entry name" value="ANL_N_sf"/>
</dbReference>
<dbReference type="GeneID" id="106806580"/>
<sequence length="347" mass="37617">MTHALAGCPSDELRYKLGIAKSCGTVKFCAIANDMLTTAKEVIEYCTMGVVPILIGSAVNKDFIPFTDLLEDSGDAFPKDNRVESGDLAVVVYSSGTTGPPKGIPLAHKQLVSHMTVPRITMREGDIYLLSTPLSHAGATYMTMSALSLGATLLALPHLSDPEHYSIAIDKYKATYIFCIPPLIVSLVKKGYELPTLQRCDTAGSTCSPTVIREARITHPHLVINTGLYGMSEIGFLINTASETEQASNKRGVLMGKPVAKSQAKVVDPITKRLLPSGVAGELCVRSAYIMRGYINNPEATARTIDSDGWMHTGDLVQYDDDGFLYFIDRLKDIIRIAPDKTTSIQV</sequence>